<feature type="transmembrane region" description="Helical" evidence="1">
    <location>
        <begin position="20"/>
        <end position="45"/>
    </location>
</feature>
<dbReference type="GO" id="GO:0046921">
    <property type="term" value="F:alpha-(1-&gt;6)-fucosyltransferase activity"/>
    <property type="evidence" value="ECO:0007669"/>
    <property type="project" value="TreeGrafter"/>
</dbReference>
<reference evidence="2 3" key="1">
    <citation type="journal article" date="2019" name="Genome Biol. Evol.">
        <title>The Rhododendron genome and chromosomal organization provide insight into shared whole-genome duplications across the heath family (Ericaceae).</title>
        <authorList>
            <person name="Soza V.L."/>
            <person name="Lindsley D."/>
            <person name="Waalkes A."/>
            <person name="Ramage E."/>
            <person name="Patwardhan R.P."/>
            <person name="Burton J.N."/>
            <person name="Adey A."/>
            <person name="Kumar A."/>
            <person name="Qiu R."/>
            <person name="Shendure J."/>
            <person name="Hall B."/>
        </authorList>
    </citation>
    <scope>NUCLEOTIDE SEQUENCE [LARGE SCALE GENOMIC DNA]</scope>
    <source>
        <strain evidence="2">RSF 1966-606</strain>
    </source>
</reference>
<dbReference type="PANTHER" id="PTHR13132:SF29">
    <property type="entry name" value="ALPHA-(1,6)-FUCOSYLTRANSFERASE"/>
    <property type="match status" value="1"/>
</dbReference>
<organism evidence="2 3">
    <name type="scientific">Rhododendron williamsianum</name>
    <dbReference type="NCBI Taxonomy" id="262921"/>
    <lineage>
        <taxon>Eukaryota</taxon>
        <taxon>Viridiplantae</taxon>
        <taxon>Streptophyta</taxon>
        <taxon>Embryophyta</taxon>
        <taxon>Tracheophyta</taxon>
        <taxon>Spermatophyta</taxon>
        <taxon>Magnoliopsida</taxon>
        <taxon>eudicotyledons</taxon>
        <taxon>Gunneridae</taxon>
        <taxon>Pentapetalae</taxon>
        <taxon>asterids</taxon>
        <taxon>Ericales</taxon>
        <taxon>Ericaceae</taxon>
        <taxon>Ericoideae</taxon>
        <taxon>Rhodoreae</taxon>
        <taxon>Rhododendron</taxon>
    </lineage>
</organism>
<dbReference type="PANTHER" id="PTHR13132">
    <property type="entry name" value="ALPHA- 1,6 -FUCOSYLTRANSFERASE"/>
    <property type="match status" value="1"/>
</dbReference>
<keyword evidence="3" id="KW-1185">Reference proteome</keyword>
<protein>
    <submittedName>
        <fullName evidence="2">Uncharacterized protein</fullName>
    </submittedName>
</protein>
<comment type="caution">
    <text evidence="2">The sequence shown here is derived from an EMBL/GenBank/DDBJ whole genome shotgun (WGS) entry which is preliminary data.</text>
</comment>
<dbReference type="GO" id="GO:0006487">
    <property type="term" value="P:protein N-linked glycosylation"/>
    <property type="evidence" value="ECO:0007669"/>
    <property type="project" value="TreeGrafter"/>
</dbReference>
<dbReference type="Proteomes" id="UP000428333">
    <property type="component" value="Linkage Group LG10"/>
</dbReference>
<dbReference type="AlphaFoldDB" id="A0A6A4KZQ0"/>
<sequence length="278" mass="31427">MKDSQRTLQMGSSCPCQMCVVGFVLGVYLTTLFLAALTSLGTFAFGGISLSSFSNGITSWNSSSDIISKLQSVYCNSDEITGSDEENYPFTRKVQQDVWIHQHPLNCDDPNVKFLVADGRRCHVLVWEPKLPECGGEPRNRIICTYYLVADIIMLLVECFQAVRYLMRFQTDYTCDLLNAERHAAFGREAAKVVLATPTNEWLENPVRPGKGGGETKAAMPRLLLSIHVRMGDKASEMKVVEFEDYMDLAERIRKRFPHLNSIWLSTEMQVIYNPFSK</sequence>
<keyword evidence="1" id="KW-1133">Transmembrane helix</keyword>
<dbReference type="EMBL" id="QEFC01002719">
    <property type="protein sequence ID" value="KAE9451240.1"/>
    <property type="molecule type" value="Genomic_DNA"/>
</dbReference>
<dbReference type="OrthoDB" id="2014825at2759"/>
<accession>A0A6A4KZQ0</accession>
<evidence type="ECO:0000313" key="3">
    <source>
        <dbReference type="Proteomes" id="UP000428333"/>
    </source>
</evidence>
<keyword evidence="1" id="KW-0472">Membrane</keyword>
<evidence type="ECO:0000313" key="2">
    <source>
        <dbReference type="EMBL" id="KAE9451240.1"/>
    </source>
</evidence>
<name>A0A6A4KZQ0_9ERIC</name>
<evidence type="ECO:0000256" key="1">
    <source>
        <dbReference type="SAM" id="Phobius"/>
    </source>
</evidence>
<proteinExistence type="predicted"/>
<keyword evidence="1" id="KW-0812">Transmembrane</keyword>
<gene>
    <name evidence="2" type="ORF">C3L33_16876</name>
</gene>
<feature type="non-terminal residue" evidence="2">
    <location>
        <position position="1"/>
    </location>
</feature>